<evidence type="ECO:0000256" key="1">
    <source>
        <dbReference type="SAM" id="Phobius"/>
    </source>
</evidence>
<feature type="transmembrane region" description="Helical" evidence="1">
    <location>
        <begin position="78"/>
        <end position="97"/>
    </location>
</feature>
<organism evidence="2">
    <name type="scientific">viral metagenome</name>
    <dbReference type="NCBI Taxonomy" id="1070528"/>
    <lineage>
        <taxon>unclassified sequences</taxon>
        <taxon>metagenomes</taxon>
        <taxon>organismal metagenomes</taxon>
    </lineage>
</organism>
<sequence length="114" mass="12984">MSPDDRTDELLKISDRIEGGDSKKLTKSRLTSPGDGKVSTLIGVVVMLVLSIIIGYYLTMTIVLRYNTTNNRNKMYQALLMGFWKALIELLMVGFIMRDWRSAYTYLVLILTLT</sequence>
<dbReference type="AlphaFoldDB" id="A0A6C0IYR8"/>
<keyword evidence="1" id="KW-0812">Transmembrane</keyword>
<accession>A0A6C0IYR8</accession>
<proteinExistence type="predicted"/>
<keyword evidence="1" id="KW-0472">Membrane</keyword>
<evidence type="ECO:0000313" key="2">
    <source>
        <dbReference type="EMBL" id="QHT97720.1"/>
    </source>
</evidence>
<feature type="transmembrane region" description="Helical" evidence="1">
    <location>
        <begin position="38"/>
        <end position="58"/>
    </location>
</feature>
<keyword evidence="1" id="KW-1133">Transmembrane helix</keyword>
<protein>
    <submittedName>
        <fullName evidence="2">Uncharacterized protein</fullName>
    </submittedName>
</protein>
<dbReference type="EMBL" id="MN740283">
    <property type="protein sequence ID" value="QHT97720.1"/>
    <property type="molecule type" value="Genomic_DNA"/>
</dbReference>
<reference evidence="2" key="1">
    <citation type="journal article" date="2020" name="Nature">
        <title>Giant virus diversity and host interactions through global metagenomics.</title>
        <authorList>
            <person name="Schulz F."/>
            <person name="Roux S."/>
            <person name="Paez-Espino D."/>
            <person name="Jungbluth S."/>
            <person name="Walsh D.A."/>
            <person name="Denef V.J."/>
            <person name="McMahon K.D."/>
            <person name="Konstantinidis K.T."/>
            <person name="Eloe-Fadrosh E.A."/>
            <person name="Kyrpides N.C."/>
            <person name="Woyke T."/>
        </authorList>
    </citation>
    <scope>NUCLEOTIDE SEQUENCE</scope>
    <source>
        <strain evidence="2">GVMAG-M-3300025572-1</strain>
    </source>
</reference>
<name>A0A6C0IYR8_9ZZZZ</name>